<keyword evidence="1" id="KW-0732">Signal</keyword>
<evidence type="ECO:0000313" key="3">
    <source>
        <dbReference type="Proteomes" id="UP000652231"/>
    </source>
</evidence>
<dbReference type="EMBL" id="BMGK01000001">
    <property type="protein sequence ID" value="GGD80597.1"/>
    <property type="molecule type" value="Genomic_DNA"/>
</dbReference>
<comment type="caution">
    <text evidence="2">The sequence shown here is derived from an EMBL/GenBank/DDBJ whole genome shotgun (WGS) entry which is preliminary data.</text>
</comment>
<organism evidence="2 3">
    <name type="scientific">Planktosalinus lacus</name>
    <dbReference type="NCBI Taxonomy" id="1526573"/>
    <lineage>
        <taxon>Bacteria</taxon>
        <taxon>Pseudomonadati</taxon>
        <taxon>Bacteroidota</taxon>
        <taxon>Flavobacteriia</taxon>
        <taxon>Flavobacteriales</taxon>
        <taxon>Flavobacteriaceae</taxon>
        <taxon>Planktosalinus</taxon>
    </lineage>
</organism>
<accession>A0A8J2Y7C4</accession>
<dbReference type="AlphaFoldDB" id="A0A8J2Y7C4"/>
<evidence type="ECO:0008006" key="4">
    <source>
        <dbReference type="Google" id="ProtNLM"/>
    </source>
</evidence>
<feature type="chain" id="PRO_5035294272" description="Repeat protein (TIGR03806 family)" evidence="1">
    <location>
        <begin position="24"/>
        <end position="369"/>
    </location>
</feature>
<proteinExistence type="predicted"/>
<keyword evidence="3" id="KW-1185">Reference proteome</keyword>
<protein>
    <recommendedName>
        <fullName evidence="4">Repeat protein (TIGR03806 family)</fullName>
    </recommendedName>
</protein>
<dbReference type="PROSITE" id="PS51257">
    <property type="entry name" value="PROKAR_LIPOPROTEIN"/>
    <property type="match status" value="1"/>
</dbReference>
<dbReference type="RefSeq" id="WP_188438407.1">
    <property type="nucleotide sequence ID" value="NZ_BMGK01000001.1"/>
</dbReference>
<evidence type="ECO:0000313" key="2">
    <source>
        <dbReference type="EMBL" id="GGD80597.1"/>
    </source>
</evidence>
<reference evidence="2" key="2">
    <citation type="submission" date="2020-09" db="EMBL/GenBank/DDBJ databases">
        <authorList>
            <person name="Sun Q."/>
            <person name="Zhou Y."/>
        </authorList>
    </citation>
    <scope>NUCLEOTIDE SEQUENCE</scope>
    <source>
        <strain evidence="2">CGMCC 1.12924</strain>
    </source>
</reference>
<dbReference type="Proteomes" id="UP000652231">
    <property type="component" value="Unassembled WGS sequence"/>
</dbReference>
<evidence type="ECO:0000256" key="1">
    <source>
        <dbReference type="SAM" id="SignalP"/>
    </source>
</evidence>
<gene>
    <name evidence="2" type="ORF">GCM10011312_01060</name>
</gene>
<sequence>MIKLKFPTILLMAVLLFSCSSDSEEYDPIIEEPLPESPVNFDPESIPYPTLSEYNFFEGDMANLNPVYGVLPYELITPLFTDYAHKKRFVWMPSEQKASFIGDDKLFNFPEGTIIIKNFYYDNVLPENVTKILETRLLIKKDNQWVFAEYIWNEDQTEAILDMNGRNVPIEWLHNGQAKSVNYRIPSESECLMCHKTFGDAVPIGPKPQNINSIFNYSDGSENQMVKWEEMGYLDSNYPASISTTVDWEDSSESLDLRMRSYFDSNCAHCHSEGGHCDYRPIRLSFSETIAEENLGICVEPDEDISFWITDADPTHIVYPGDADKSVLFHRMNTTEDAIKMPLVGRKLIHDEAVLLVEEWINSLDTNCN</sequence>
<name>A0A8J2Y7C4_9FLAO</name>
<reference evidence="2" key="1">
    <citation type="journal article" date="2014" name="Int. J. Syst. Evol. Microbiol.">
        <title>Complete genome sequence of Corynebacterium casei LMG S-19264T (=DSM 44701T), isolated from a smear-ripened cheese.</title>
        <authorList>
            <consortium name="US DOE Joint Genome Institute (JGI-PGF)"/>
            <person name="Walter F."/>
            <person name="Albersmeier A."/>
            <person name="Kalinowski J."/>
            <person name="Ruckert C."/>
        </authorList>
    </citation>
    <scope>NUCLEOTIDE SEQUENCE</scope>
    <source>
        <strain evidence="2">CGMCC 1.12924</strain>
    </source>
</reference>
<feature type="signal peptide" evidence="1">
    <location>
        <begin position="1"/>
        <end position="23"/>
    </location>
</feature>